<organism evidence="3">
    <name type="scientific">Penicillium chrysogenum</name>
    <name type="common">Penicillium notatum</name>
    <dbReference type="NCBI Taxonomy" id="5076"/>
    <lineage>
        <taxon>Eukaryota</taxon>
        <taxon>Fungi</taxon>
        <taxon>Dikarya</taxon>
        <taxon>Ascomycota</taxon>
        <taxon>Pezizomycotina</taxon>
        <taxon>Eurotiomycetes</taxon>
        <taxon>Eurotiomycetidae</taxon>
        <taxon>Eurotiales</taxon>
        <taxon>Aspergillaceae</taxon>
        <taxon>Penicillium</taxon>
        <taxon>Penicillium chrysogenum species complex</taxon>
    </lineage>
</organism>
<dbReference type="PhylomeDB" id="A0A167XMQ4"/>
<dbReference type="EMBL" id="CM002798">
    <property type="protein sequence ID" value="KZN92999.1"/>
    <property type="molecule type" value="Genomic_DNA"/>
</dbReference>
<dbReference type="Proteomes" id="UP000076449">
    <property type="component" value="Chromosome I"/>
</dbReference>
<dbReference type="AlphaFoldDB" id="A0A167XMQ4"/>
<protein>
    <submittedName>
        <fullName evidence="3">Uncharacterized protein</fullName>
    </submittedName>
</protein>
<sequence>MAAPTPVLWPSGRPTPPLSPRKRRRFLRDSEESEGEMSLEQYMHSSEIYRSVSVTSPLPLPVKMETVPALEQKISPLYPEILAIMRRHNLDVNSTFQCGKLSKPNYPRGDVPSNFFSVCLDNSDPNIPPLGPVKDQIVKLFRQHKVNSHVEVISGRLCHRPSVYFIASTHPLVIAYERTKRNIVELLNRTIGNEWRLLCPFNVGSTGAKAQPMIVVLVEPWTRANWFELRAHIMYQLAPHMSTDDFDIEFLPGDLSFLINGGQSFDDRLTPNAIPRMGYSIGIRGDNNAGTLGGFVTLTHDGTVRRGILTNYRVVRPSESSRDNAQLIKNLDRYGSSPTRPLYHVIRMESLARVDRDATLAYLESTLDAMREEKSTLSAKVQEAELIGATPKPRLLESIADYGSQMDKILPQRAEVERMPHILGEVKFVSGKLFRDRQVIDWAFVQLSKEAERQCFRPNRMFAIPPAVLPQRLIPRPPLMNIQEHNVLNEFGTLRAGDYCVKNGRTTGVTAGICNGPRAYCKWKSSDERYDPDGNQVNMNSVATEEFIIVGVESQLVHSQTAFCLDGDSGSFILNRHGAVTGLLWGGVLYQNLNIGLASSMSDVLESMEEKIGGHVSVELPQ</sequence>
<name>A0A167XMQ4_PENCH</name>
<gene>
    <name evidence="3" type="ORF">EN45_031670</name>
</gene>
<proteinExistence type="predicted"/>
<feature type="coiled-coil region" evidence="1">
    <location>
        <begin position="360"/>
        <end position="387"/>
    </location>
</feature>
<accession>A0A167XMQ4</accession>
<evidence type="ECO:0000256" key="2">
    <source>
        <dbReference type="SAM" id="MobiDB-lite"/>
    </source>
</evidence>
<evidence type="ECO:0000313" key="3">
    <source>
        <dbReference type="EMBL" id="KZN92999.1"/>
    </source>
</evidence>
<keyword evidence="1" id="KW-0175">Coiled coil</keyword>
<feature type="region of interest" description="Disordered" evidence="2">
    <location>
        <begin position="1"/>
        <end position="38"/>
    </location>
</feature>
<evidence type="ECO:0000256" key="1">
    <source>
        <dbReference type="SAM" id="Coils"/>
    </source>
</evidence>
<reference evidence="3" key="1">
    <citation type="journal article" date="2014" name="Genome Announc.">
        <title>Complete sequencing and chromosome-scale genome assembly of the industrial progenitor strain P2niaD18 from the penicillin producer Penicillium chrysogenum.</title>
        <authorList>
            <person name="Specht T."/>
            <person name="Dahlmann T.A."/>
            <person name="Zadra I."/>
            <person name="Kurnsteiner H."/>
            <person name="Kuck U."/>
        </authorList>
    </citation>
    <scope>NUCLEOTIDE SEQUENCE [LARGE SCALE GENOMIC DNA]</scope>
    <source>
        <strain evidence="3">P2niaD18</strain>
    </source>
</reference>